<sequence>MEKTSPRHVSGRPTVQSLHIIYDADGTIAGEVVYMLKKMLGIAHCAACDITHGPRREKPEFTRLKSAWKAPLYNIHRDEMDSRMARTTNGRLPCVVARTEQYDVVLVDAPDLERCHGDVISFQNVVDDALDEACLGIQPSSTTSATSDSFCSLPATVPGADGMQRQFVEQDRRKVTQSGYGDAVVPGL</sequence>
<accession>A0A2V3J4C5</accession>
<comment type="caution">
    <text evidence="1">The sequence shown here is derived from an EMBL/GenBank/DDBJ whole genome shotgun (WGS) entry which is preliminary data.</text>
</comment>
<dbReference type="Proteomes" id="UP000247409">
    <property type="component" value="Unassembled WGS sequence"/>
</dbReference>
<organism evidence="1 2">
    <name type="scientific">Gracilariopsis chorda</name>
    <dbReference type="NCBI Taxonomy" id="448386"/>
    <lineage>
        <taxon>Eukaryota</taxon>
        <taxon>Rhodophyta</taxon>
        <taxon>Florideophyceae</taxon>
        <taxon>Rhodymeniophycidae</taxon>
        <taxon>Gracilariales</taxon>
        <taxon>Gracilariaceae</taxon>
        <taxon>Gracilariopsis</taxon>
    </lineage>
</organism>
<reference evidence="1 2" key="1">
    <citation type="journal article" date="2018" name="Mol. Biol. Evol.">
        <title>Analysis of the draft genome of the red seaweed Gracilariopsis chorda provides insights into genome size evolution in Rhodophyta.</title>
        <authorList>
            <person name="Lee J."/>
            <person name="Yang E.C."/>
            <person name="Graf L."/>
            <person name="Yang J.H."/>
            <person name="Qiu H."/>
            <person name="Zel Zion U."/>
            <person name="Chan C.X."/>
            <person name="Stephens T.G."/>
            <person name="Weber A.P.M."/>
            <person name="Boo G.H."/>
            <person name="Boo S.M."/>
            <person name="Kim K.M."/>
            <person name="Shin Y."/>
            <person name="Jung M."/>
            <person name="Lee S.J."/>
            <person name="Yim H.S."/>
            <person name="Lee J.H."/>
            <person name="Bhattacharya D."/>
            <person name="Yoon H.S."/>
        </authorList>
    </citation>
    <scope>NUCLEOTIDE SEQUENCE [LARGE SCALE GENOMIC DNA]</scope>
    <source>
        <strain evidence="1 2">SKKU-2015</strain>
        <tissue evidence="1">Whole body</tissue>
    </source>
</reference>
<evidence type="ECO:0000313" key="1">
    <source>
        <dbReference type="EMBL" id="PXF49234.1"/>
    </source>
</evidence>
<dbReference type="AlphaFoldDB" id="A0A2V3J4C5"/>
<name>A0A2V3J4C5_9FLOR</name>
<dbReference type="OrthoDB" id="4269at2759"/>
<evidence type="ECO:0000313" key="2">
    <source>
        <dbReference type="Proteomes" id="UP000247409"/>
    </source>
</evidence>
<gene>
    <name evidence="1" type="ORF">BWQ96_01023</name>
</gene>
<keyword evidence="2" id="KW-1185">Reference proteome</keyword>
<proteinExistence type="predicted"/>
<dbReference type="EMBL" id="NBIV01000007">
    <property type="protein sequence ID" value="PXF49234.1"/>
    <property type="molecule type" value="Genomic_DNA"/>
</dbReference>
<protein>
    <submittedName>
        <fullName evidence="1">Uncharacterized protein</fullName>
    </submittedName>
</protein>